<proteinExistence type="predicted"/>
<gene>
    <name evidence="1" type="ORF">Theba_0549</name>
</gene>
<keyword evidence="2" id="KW-1185">Reference proteome</keyword>
<sequence precursor="true">MKKGNVVTLVLAVLLLSICTITSLFALNVVSSNRKNTQLMLEASIMRGVRVSAEKLLLFSMEHGKKLAVEINGYHLETDEINGSWCVRLDNGDEEEIIFAEGR</sequence>
<name>I2F2W9_9BACT</name>
<dbReference type="KEGG" id="mpg:Theba_0549"/>
<protein>
    <recommendedName>
        <fullName evidence="3">Type II secretory pathway, pseudopilin PulG</fullName>
    </recommendedName>
</protein>
<evidence type="ECO:0000313" key="1">
    <source>
        <dbReference type="EMBL" id="AFK06272.1"/>
    </source>
</evidence>
<dbReference type="AlphaFoldDB" id="I2F2W9"/>
<evidence type="ECO:0008006" key="3">
    <source>
        <dbReference type="Google" id="ProtNLM"/>
    </source>
</evidence>
<accession>I2F2W9</accession>
<dbReference type="STRING" id="660470.Theba_0549"/>
<dbReference type="EMBL" id="CP003532">
    <property type="protein sequence ID" value="AFK06272.1"/>
    <property type="molecule type" value="Genomic_DNA"/>
</dbReference>
<dbReference type="RefSeq" id="WP_014730370.1">
    <property type="nucleotide sequence ID" value="NC_017934.1"/>
</dbReference>
<dbReference type="Proteomes" id="UP000002881">
    <property type="component" value="Chromosome"/>
</dbReference>
<evidence type="ECO:0000313" key="2">
    <source>
        <dbReference type="Proteomes" id="UP000002881"/>
    </source>
</evidence>
<dbReference type="HOGENOM" id="CLU_2260412_0_0_0"/>
<reference evidence="1 2" key="1">
    <citation type="journal article" date="2012" name="Genome Biol. Evol.">
        <title>Genome Sequence of the Mesophilic Thermotogales Bacterium Mesotoga prima MesG1.Ag.4.2 Reveals the Largest Thermotogales Genome To Date.</title>
        <authorList>
            <person name="Zhaxybayeva O."/>
            <person name="Swithers K.S."/>
            <person name="Foght J."/>
            <person name="Green A.G."/>
            <person name="Bruce D."/>
            <person name="Detter C."/>
            <person name="Han S."/>
            <person name="Teshima H."/>
            <person name="Han J."/>
            <person name="Woyke T."/>
            <person name="Pitluck S."/>
            <person name="Nolan M."/>
            <person name="Ivanova N."/>
            <person name="Pati A."/>
            <person name="Land M.L."/>
            <person name="Dlutek M."/>
            <person name="Doolittle W.F."/>
            <person name="Noll K.M."/>
            <person name="Nesbo C.L."/>
        </authorList>
    </citation>
    <scope>NUCLEOTIDE SEQUENCE [LARGE SCALE GENOMIC DNA]</scope>
    <source>
        <strain evidence="2">mesG1.Ag.4.2</strain>
    </source>
</reference>
<organism evidence="1 2">
    <name type="scientific">Mesotoga prima MesG1.Ag.4.2</name>
    <dbReference type="NCBI Taxonomy" id="660470"/>
    <lineage>
        <taxon>Bacteria</taxon>
        <taxon>Thermotogati</taxon>
        <taxon>Thermotogota</taxon>
        <taxon>Thermotogae</taxon>
        <taxon>Kosmotogales</taxon>
        <taxon>Kosmotogaceae</taxon>
        <taxon>Mesotoga</taxon>
    </lineage>
</organism>
<dbReference type="GeneID" id="87106399"/>